<dbReference type="GO" id="GO:0019005">
    <property type="term" value="C:SCF ubiquitin ligase complex"/>
    <property type="evidence" value="ECO:0007669"/>
    <property type="project" value="TreeGrafter"/>
</dbReference>
<feature type="domain" description="F-box" evidence="1">
    <location>
        <begin position="29"/>
        <end position="76"/>
    </location>
</feature>
<dbReference type="GO" id="GO:0031146">
    <property type="term" value="P:SCF-dependent proteasomal ubiquitin-dependent protein catabolic process"/>
    <property type="evidence" value="ECO:0007669"/>
    <property type="project" value="TreeGrafter"/>
</dbReference>
<dbReference type="PANTHER" id="PTHR12874:SF9">
    <property type="entry name" value="F-BOX ONLY PROTEIN 48"/>
    <property type="match status" value="1"/>
</dbReference>
<evidence type="ECO:0000313" key="3">
    <source>
        <dbReference type="Proteomes" id="UP000239649"/>
    </source>
</evidence>
<dbReference type="EMBL" id="LHPF02000001">
    <property type="protein sequence ID" value="PSC76803.1"/>
    <property type="molecule type" value="Genomic_DNA"/>
</dbReference>
<dbReference type="OrthoDB" id="514544at2759"/>
<dbReference type="PROSITE" id="PS50181">
    <property type="entry name" value="FBOX"/>
    <property type="match status" value="1"/>
</dbReference>
<accession>A0A2P6VRT8</accession>
<reference evidence="2 3" key="1">
    <citation type="journal article" date="2018" name="Plant J.">
        <title>Genome sequences of Chlorella sorokiniana UTEX 1602 and Micractinium conductrix SAG 241.80: implications to maltose excretion by a green alga.</title>
        <authorList>
            <person name="Arriola M.B."/>
            <person name="Velmurugan N."/>
            <person name="Zhang Y."/>
            <person name="Plunkett M.H."/>
            <person name="Hondzo H."/>
            <person name="Barney B.M."/>
        </authorList>
    </citation>
    <scope>NUCLEOTIDE SEQUENCE [LARGE SCALE GENOMIC DNA]</scope>
    <source>
        <strain evidence="2 3">SAG 241.80</strain>
    </source>
</reference>
<name>A0A2P6VRT8_9CHLO</name>
<dbReference type="AlphaFoldDB" id="A0A2P6VRT8"/>
<sequence length="137" mass="14950">MRERALIVHPRFRHTLADPPVAPADPPAPPTWAELPGEVVELIALHLEQPQDVLALAAVCRDARSLCGSDAVWKSLCKRRYGVPEAPAGTALPPPGFWLSLFKYNHSLFLDTVRCSSRPSHLARMFGGGGPLVIQLN</sequence>
<organism evidence="2 3">
    <name type="scientific">Micractinium conductrix</name>
    <dbReference type="NCBI Taxonomy" id="554055"/>
    <lineage>
        <taxon>Eukaryota</taxon>
        <taxon>Viridiplantae</taxon>
        <taxon>Chlorophyta</taxon>
        <taxon>core chlorophytes</taxon>
        <taxon>Trebouxiophyceae</taxon>
        <taxon>Chlorellales</taxon>
        <taxon>Chlorellaceae</taxon>
        <taxon>Chlorella clade</taxon>
        <taxon>Micractinium</taxon>
    </lineage>
</organism>
<proteinExistence type="predicted"/>
<dbReference type="InterPro" id="IPR001810">
    <property type="entry name" value="F-box_dom"/>
</dbReference>
<dbReference type="Pfam" id="PF12937">
    <property type="entry name" value="F-box-like"/>
    <property type="match status" value="1"/>
</dbReference>
<protein>
    <submittedName>
        <fullName evidence="2">F-box kelch-repeat protein</fullName>
    </submittedName>
</protein>
<comment type="caution">
    <text evidence="2">The sequence shown here is derived from an EMBL/GenBank/DDBJ whole genome shotgun (WGS) entry which is preliminary data.</text>
</comment>
<dbReference type="SUPFAM" id="SSF81383">
    <property type="entry name" value="F-box domain"/>
    <property type="match status" value="1"/>
</dbReference>
<evidence type="ECO:0000259" key="1">
    <source>
        <dbReference type="PROSITE" id="PS50181"/>
    </source>
</evidence>
<dbReference type="Gene3D" id="1.20.1280.50">
    <property type="match status" value="1"/>
</dbReference>
<gene>
    <name evidence="2" type="primary">g182</name>
    <name evidence="2" type="ORF">C2E20_0182</name>
</gene>
<dbReference type="PANTHER" id="PTHR12874">
    <property type="entry name" value="F-BOX ONLY PROTEIN 48-RELATED"/>
    <property type="match status" value="1"/>
</dbReference>
<keyword evidence="3" id="KW-1185">Reference proteome</keyword>
<dbReference type="InterPro" id="IPR036047">
    <property type="entry name" value="F-box-like_dom_sf"/>
</dbReference>
<dbReference type="GO" id="GO:0005737">
    <property type="term" value="C:cytoplasm"/>
    <property type="evidence" value="ECO:0007669"/>
    <property type="project" value="TreeGrafter"/>
</dbReference>
<evidence type="ECO:0000313" key="2">
    <source>
        <dbReference type="EMBL" id="PSC76803.1"/>
    </source>
</evidence>
<dbReference type="Proteomes" id="UP000239649">
    <property type="component" value="Unassembled WGS sequence"/>
</dbReference>